<dbReference type="SUPFAM" id="SSF54001">
    <property type="entry name" value="Cysteine proteinases"/>
    <property type="match status" value="1"/>
</dbReference>
<evidence type="ECO:0000259" key="4">
    <source>
        <dbReference type="PROSITE" id="PS50600"/>
    </source>
</evidence>
<keyword evidence="3" id="KW-0378">Hydrolase</keyword>
<accession>A0A498LPC2</accession>
<keyword evidence="6" id="KW-1185">Reference proteome</keyword>
<name>A0A498LPC2_LABRO</name>
<gene>
    <name evidence="5" type="ORF">ROHU_031004</name>
</gene>
<evidence type="ECO:0000313" key="5">
    <source>
        <dbReference type="EMBL" id="RXN09911.1"/>
    </source>
</evidence>
<keyword evidence="2 5" id="KW-0645">Protease</keyword>
<evidence type="ECO:0000256" key="1">
    <source>
        <dbReference type="ARBA" id="ARBA00005234"/>
    </source>
</evidence>
<comment type="similarity">
    <text evidence="1">Belongs to the peptidase C48 family.</text>
</comment>
<reference evidence="5 6" key="1">
    <citation type="submission" date="2018-03" db="EMBL/GenBank/DDBJ databases">
        <title>Draft genome sequence of Rohu Carp (Labeo rohita).</title>
        <authorList>
            <person name="Das P."/>
            <person name="Kushwaha B."/>
            <person name="Joshi C.G."/>
            <person name="Kumar D."/>
            <person name="Nagpure N.S."/>
            <person name="Sahoo L."/>
            <person name="Das S.P."/>
            <person name="Bit A."/>
            <person name="Patnaik S."/>
            <person name="Meher P.K."/>
            <person name="Jayasankar P."/>
            <person name="Koringa P.G."/>
            <person name="Patel N.V."/>
            <person name="Hinsu A.T."/>
            <person name="Kumar R."/>
            <person name="Pandey M."/>
            <person name="Agarwal S."/>
            <person name="Srivastava S."/>
            <person name="Singh M."/>
            <person name="Iquebal M.A."/>
            <person name="Jaiswal S."/>
            <person name="Angadi U.B."/>
            <person name="Kumar N."/>
            <person name="Raza M."/>
            <person name="Shah T.M."/>
            <person name="Rai A."/>
            <person name="Jena J.K."/>
        </authorList>
    </citation>
    <scope>NUCLEOTIDE SEQUENCE [LARGE SCALE GENOMIC DNA]</scope>
    <source>
        <strain evidence="5">DASCIFA01</strain>
        <tissue evidence="5">Testis</tissue>
    </source>
</reference>
<feature type="domain" description="Ubiquitin-like protease family profile" evidence="4">
    <location>
        <begin position="62"/>
        <end position="211"/>
    </location>
</feature>
<dbReference type="EMBL" id="QBIY01013221">
    <property type="protein sequence ID" value="RXN09911.1"/>
    <property type="molecule type" value="Genomic_DNA"/>
</dbReference>
<comment type="caution">
    <text evidence="5">The sequence shown here is derived from an EMBL/GenBank/DDBJ whole genome shotgun (WGS) entry which is preliminary data.</text>
</comment>
<dbReference type="InterPro" id="IPR003653">
    <property type="entry name" value="Peptidase_C48_C"/>
</dbReference>
<sequence>MYEGKKTKNMFLTRALEKILADKEVKKAHHSQLRKACEVALVLQDIWAGKIGGKLCSKVGPYKLFTWDLERLKPGEKLESEVINAYLTCLVRNFSGRAFVLDSFQATNIWKRKANSMKRVNPETYDVLVGSVNENDHWTLLMIYPKERRILYLNSFGESRAKLLHSKKVVSDFMASRVTPTAEWQCQALPHSIQKDGTSCGVFVCKMTCLTYACHVGTNILKLRTTLTLGLNVRVAMAGDLISQMRGFDQVMLLKGEKEEDVVNCLQRKSFSKSLKILKVWELSENGMSGVRDPLAEKKLHHIGAGYQPQTVYRHDRRRS</sequence>
<dbReference type="AlphaFoldDB" id="A0A498LPC2"/>
<organism evidence="5 6">
    <name type="scientific">Labeo rohita</name>
    <name type="common">Indian major carp</name>
    <name type="synonym">Cyprinus rohita</name>
    <dbReference type="NCBI Taxonomy" id="84645"/>
    <lineage>
        <taxon>Eukaryota</taxon>
        <taxon>Metazoa</taxon>
        <taxon>Chordata</taxon>
        <taxon>Craniata</taxon>
        <taxon>Vertebrata</taxon>
        <taxon>Euteleostomi</taxon>
        <taxon>Actinopterygii</taxon>
        <taxon>Neopterygii</taxon>
        <taxon>Teleostei</taxon>
        <taxon>Ostariophysi</taxon>
        <taxon>Cypriniformes</taxon>
        <taxon>Cyprinidae</taxon>
        <taxon>Labeoninae</taxon>
        <taxon>Labeonini</taxon>
        <taxon>Labeo</taxon>
    </lineage>
</organism>
<evidence type="ECO:0000256" key="2">
    <source>
        <dbReference type="ARBA" id="ARBA00022670"/>
    </source>
</evidence>
<dbReference type="PROSITE" id="PS50600">
    <property type="entry name" value="ULP_PROTEASE"/>
    <property type="match status" value="1"/>
</dbReference>
<proteinExistence type="inferred from homology"/>
<dbReference type="STRING" id="84645.A0A498LPC2"/>
<dbReference type="InterPro" id="IPR038765">
    <property type="entry name" value="Papain-like_cys_pep_sf"/>
</dbReference>
<dbReference type="Pfam" id="PF02902">
    <property type="entry name" value="Peptidase_C48"/>
    <property type="match status" value="1"/>
</dbReference>
<evidence type="ECO:0000313" key="6">
    <source>
        <dbReference type="Proteomes" id="UP000290572"/>
    </source>
</evidence>
<dbReference type="GO" id="GO:0006508">
    <property type="term" value="P:proteolysis"/>
    <property type="evidence" value="ECO:0007669"/>
    <property type="project" value="UniProtKB-KW"/>
</dbReference>
<evidence type="ECO:0000256" key="3">
    <source>
        <dbReference type="ARBA" id="ARBA00022801"/>
    </source>
</evidence>
<dbReference type="Gene3D" id="3.40.395.10">
    <property type="entry name" value="Adenoviral Proteinase, Chain A"/>
    <property type="match status" value="1"/>
</dbReference>
<dbReference type="GO" id="GO:0008234">
    <property type="term" value="F:cysteine-type peptidase activity"/>
    <property type="evidence" value="ECO:0007669"/>
    <property type="project" value="InterPro"/>
</dbReference>
<protein>
    <submittedName>
        <fullName evidence="5">Sentrin-specific protease 1-like isoform X1</fullName>
    </submittedName>
</protein>
<dbReference type="Proteomes" id="UP000290572">
    <property type="component" value="Unassembled WGS sequence"/>
</dbReference>